<evidence type="ECO:0000313" key="1">
    <source>
        <dbReference type="EMBL" id="EJX06873.1"/>
    </source>
</evidence>
<reference evidence="1" key="1">
    <citation type="journal article" date="2012" name="PLoS ONE">
        <title>Gene sets for utilization of primary and secondary nutrition supplies in the distal gut of endangered iberian lynx.</title>
        <authorList>
            <person name="Alcaide M."/>
            <person name="Messina E."/>
            <person name="Richter M."/>
            <person name="Bargiela R."/>
            <person name="Peplies J."/>
            <person name="Huws S.A."/>
            <person name="Newbold C.J."/>
            <person name="Golyshin P.N."/>
            <person name="Simon M.A."/>
            <person name="Lopez G."/>
            <person name="Yakimov M.M."/>
            <person name="Ferrer M."/>
        </authorList>
    </citation>
    <scope>NUCLEOTIDE SEQUENCE</scope>
</reference>
<comment type="caution">
    <text evidence="1">The sequence shown here is derived from an EMBL/GenBank/DDBJ whole genome shotgun (WGS) entry which is preliminary data.</text>
</comment>
<dbReference type="AlphaFoldDB" id="J9GVE7"/>
<gene>
    <name evidence="1" type="ORF">EVA_05017</name>
</gene>
<protein>
    <submittedName>
        <fullName evidence="1">Uncharacterized protein</fullName>
    </submittedName>
</protein>
<dbReference type="EMBL" id="AMCI01001032">
    <property type="protein sequence ID" value="EJX06873.1"/>
    <property type="molecule type" value="Genomic_DNA"/>
</dbReference>
<name>J9GVE7_9ZZZZ</name>
<proteinExistence type="predicted"/>
<accession>J9GVE7</accession>
<sequence length="45" mass="4859">MGVVSQFSDAYFFPKSISVDFVDQDVVRLAVCALAVIHGNAVQTL</sequence>
<organism evidence="1">
    <name type="scientific">gut metagenome</name>
    <dbReference type="NCBI Taxonomy" id="749906"/>
    <lineage>
        <taxon>unclassified sequences</taxon>
        <taxon>metagenomes</taxon>
        <taxon>organismal metagenomes</taxon>
    </lineage>
</organism>